<evidence type="ECO:0000259" key="3">
    <source>
        <dbReference type="PROSITE" id="PS50186"/>
    </source>
</evidence>
<dbReference type="CDD" id="cd04446">
    <property type="entry name" value="DEP_DEPDC4"/>
    <property type="match status" value="1"/>
</dbReference>
<dbReference type="SUPFAM" id="SSF46785">
    <property type="entry name" value="Winged helix' DNA-binding domain"/>
    <property type="match status" value="1"/>
</dbReference>
<protein>
    <recommendedName>
        <fullName evidence="2">DEP domain-containing protein 7</fullName>
    </recommendedName>
</protein>
<name>A0AAV7TN56_PLEWA</name>
<dbReference type="SMART" id="SM00049">
    <property type="entry name" value="DEP"/>
    <property type="match status" value="1"/>
</dbReference>
<dbReference type="InterPro" id="IPR036390">
    <property type="entry name" value="WH_DNA-bd_sf"/>
</dbReference>
<dbReference type="PANTHER" id="PTHR16206">
    <property type="entry name" value="DEP DOMAIN-CONTAINING"/>
    <property type="match status" value="1"/>
</dbReference>
<feature type="domain" description="DEP" evidence="3">
    <location>
        <begin position="46"/>
        <end position="137"/>
    </location>
</feature>
<dbReference type="InterPro" id="IPR000591">
    <property type="entry name" value="DEP_dom"/>
</dbReference>
<sequence>MATVREKAVALNFCATYSPSQKPPGPGLPQKPFRATYIWSSIIQALETQVEVKKRRHNLKYHNDCFIGSEAVDVIFAHLVQNKYFGDTEIPRGKVVRVCQALMDYKVFESVATNVFGKDKKRASFEDSSCSLYRFTNVTTHVGSQRDKGPGRCTPQIYRRQDETGLFHNSPLNSESLENLWDNLSLTPTDLPPVNATAGLPQKVLDEVWQEQTIRRLLQIVELPLLDSLLEGRDLEHQASKREKEKTMVVTSNYLDREILKAFSDSQADEWISAAIDCLEYLPDQMVVDVSRKLPEQHEKVERWKQLLFDTISRHYQDREPLFRNHFFDIHTGIAELLVNGKTEQALEATQLCLKLLHPSTREEFRRLLYFIAVAADPSEFKLQKEVENRMIVKRTFSVAIVNSKSLSKGKTDLLILFLLDHQKDVFKIPGSLHKMVSEKLATIQLGGDPDKDTGYTFCQRMDSREYNNTAQIATKKELWTLLKTIYENTRLSSKEKRRLLGQFYKSHPDIYIQYFGDKATTVYT</sequence>
<dbReference type="InterPro" id="IPR036388">
    <property type="entry name" value="WH-like_DNA-bd_sf"/>
</dbReference>
<dbReference type="PROSITE" id="PS50186">
    <property type="entry name" value="DEP"/>
    <property type="match status" value="1"/>
</dbReference>
<reference evidence="4" key="1">
    <citation type="journal article" date="2022" name="bioRxiv">
        <title>Sequencing and chromosome-scale assembly of the giantPleurodeles waltlgenome.</title>
        <authorList>
            <person name="Brown T."/>
            <person name="Elewa A."/>
            <person name="Iarovenko S."/>
            <person name="Subramanian E."/>
            <person name="Araus A.J."/>
            <person name="Petzold A."/>
            <person name="Susuki M."/>
            <person name="Suzuki K.-i.T."/>
            <person name="Hayashi T."/>
            <person name="Toyoda A."/>
            <person name="Oliveira C."/>
            <person name="Osipova E."/>
            <person name="Leigh N.D."/>
            <person name="Simon A."/>
            <person name="Yun M.H."/>
        </authorList>
    </citation>
    <scope>NUCLEOTIDE SEQUENCE</scope>
    <source>
        <strain evidence="4">20211129_DDA</strain>
        <tissue evidence="4">Liver</tissue>
    </source>
</reference>
<dbReference type="Gene3D" id="1.10.10.10">
    <property type="entry name" value="Winged helix-like DNA-binding domain superfamily/Winged helix DNA-binding domain"/>
    <property type="match status" value="1"/>
</dbReference>
<evidence type="ECO:0000313" key="5">
    <source>
        <dbReference type="Proteomes" id="UP001066276"/>
    </source>
</evidence>
<dbReference type="Pfam" id="PF00610">
    <property type="entry name" value="DEP"/>
    <property type="match status" value="1"/>
</dbReference>
<dbReference type="EMBL" id="JANPWB010000006">
    <property type="protein sequence ID" value="KAJ1177626.1"/>
    <property type="molecule type" value="Genomic_DNA"/>
</dbReference>
<proteinExistence type="inferred from homology"/>
<keyword evidence="5" id="KW-1185">Reference proteome</keyword>
<evidence type="ECO:0000256" key="1">
    <source>
        <dbReference type="ARBA" id="ARBA00037970"/>
    </source>
</evidence>
<dbReference type="Proteomes" id="UP001066276">
    <property type="component" value="Chromosome 3_2"/>
</dbReference>
<accession>A0AAV7TN56</accession>
<organism evidence="4 5">
    <name type="scientific">Pleurodeles waltl</name>
    <name type="common">Iberian ribbed newt</name>
    <dbReference type="NCBI Taxonomy" id="8319"/>
    <lineage>
        <taxon>Eukaryota</taxon>
        <taxon>Metazoa</taxon>
        <taxon>Chordata</taxon>
        <taxon>Craniata</taxon>
        <taxon>Vertebrata</taxon>
        <taxon>Euteleostomi</taxon>
        <taxon>Amphibia</taxon>
        <taxon>Batrachia</taxon>
        <taxon>Caudata</taxon>
        <taxon>Salamandroidea</taxon>
        <taxon>Salamandridae</taxon>
        <taxon>Pleurodelinae</taxon>
        <taxon>Pleurodeles</taxon>
    </lineage>
</organism>
<dbReference type="AlphaFoldDB" id="A0AAV7TN56"/>
<comment type="similarity">
    <text evidence="1">Belongs to the DEPDC7 family.</text>
</comment>
<dbReference type="CDD" id="cd04405">
    <property type="entry name" value="RhoGAP_BRCC3-like"/>
    <property type="match status" value="1"/>
</dbReference>
<dbReference type="PANTHER" id="PTHR16206:SF9">
    <property type="entry name" value="DEP DOMAIN-CONTAINING PROTEIN 7"/>
    <property type="match status" value="1"/>
</dbReference>
<evidence type="ECO:0000256" key="2">
    <source>
        <dbReference type="ARBA" id="ARBA00040225"/>
    </source>
</evidence>
<evidence type="ECO:0000313" key="4">
    <source>
        <dbReference type="EMBL" id="KAJ1177626.1"/>
    </source>
</evidence>
<dbReference type="GO" id="GO:0035556">
    <property type="term" value="P:intracellular signal transduction"/>
    <property type="evidence" value="ECO:0007669"/>
    <property type="project" value="InterPro"/>
</dbReference>
<gene>
    <name evidence="4" type="ORF">NDU88_002879</name>
</gene>
<comment type="caution">
    <text evidence="4">The sequence shown here is derived from an EMBL/GenBank/DDBJ whole genome shotgun (WGS) entry which is preliminary data.</text>
</comment>